<dbReference type="EMBL" id="BMHE01000016">
    <property type="protein sequence ID" value="GFZ85029.1"/>
    <property type="molecule type" value="Genomic_DNA"/>
</dbReference>
<protein>
    <recommendedName>
        <fullName evidence="3">DUF4352 domain-containing protein</fullName>
    </recommendedName>
</protein>
<evidence type="ECO:0008006" key="3">
    <source>
        <dbReference type="Google" id="ProtNLM"/>
    </source>
</evidence>
<keyword evidence="2" id="KW-1185">Reference proteome</keyword>
<sequence>MDKVNYKEGEENTTSAKYTVTVNTVKPISTTEIEALGYRKPEANALIEYKLIDISLKVDNATFKKGSKTDAYYSDQYLSLYTPNLWGSKTSDGNHIIGGNASGFEGSLDKKIHDALPDFPKVKEGESKSYSASGKIILPVIKGQENYLIFKRSDSTLEYEDLYIYFKLQ</sequence>
<gene>
    <name evidence="1" type="ORF">GCM10008018_33840</name>
</gene>
<comment type="caution">
    <text evidence="1">The sequence shown here is derived from an EMBL/GenBank/DDBJ whole genome shotgun (WGS) entry which is preliminary data.</text>
</comment>
<reference evidence="2" key="1">
    <citation type="journal article" date="2019" name="Int. J. Syst. Evol. Microbiol.">
        <title>The Global Catalogue of Microorganisms (GCM) 10K type strain sequencing project: providing services to taxonomists for standard genome sequencing and annotation.</title>
        <authorList>
            <consortium name="The Broad Institute Genomics Platform"/>
            <consortium name="The Broad Institute Genome Sequencing Center for Infectious Disease"/>
            <person name="Wu L."/>
            <person name="Ma J."/>
        </authorList>
    </citation>
    <scope>NUCLEOTIDE SEQUENCE [LARGE SCALE GENOMIC DNA]</scope>
    <source>
        <strain evidence="2">CGMCC 1.15043</strain>
    </source>
</reference>
<dbReference type="Proteomes" id="UP000615455">
    <property type="component" value="Unassembled WGS sequence"/>
</dbReference>
<evidence type="ECO:0000313" key="1">
    <source>
        <dbReference type="EMBL" id="GFZ85029.1"/>
    </source>
</evidence>
<accession>A0ABQ1ETM5</accession>
<dbReference type="RefSeq" id="WP_189013168.1">
    <property type="nucleotide sequence ID" value="NZ_BMHE01000016.1"/>
</dbReference>
<proteinExistence type="predicted"/>
<organism evidence="1 2">
    <name type="scientific">Paenibacillus marchantiophytorum</name>
    <dbReference type="NCBI Taxonomy" id="1619310"/>
    <lineage>
        <taxon>Bacteria</taxon>
        <taxon>Bacillati</taxon>
        <taxon>Bacillota</taxon>
        <taxon>Bacilli</taxon>
        <taxon>Bacillales</taxon>
        <taxon>Paenibacillaceae</taxon>
        <taxon>Paenibacillus</taxon>
    </lineage>
</organism>
<name>A0ABQ1ETM5_9BACL</name>
<evidence type="ECO:0000313" key="2">
    <source>
        <dbReference type="Proteomes" id="UP000615455"/>
    </source>
</evidence>